<protein>
    <recommendedName>
        <fullName evidence="20">Glutathione S-transferase 3, mitochondrial</fullName>
        <ecNumber evidence="16">4.4.1.20</ecNumber>
    </recommendedName>
    <alternativeName>
        <fullName evidence="21">Glutathione peroxidase MGST3</fullName>
    </alternativeName>
    <alternativeName>
        <fullName evidence="22">LTC4 synthase MGST3</fullName>
    </alternativeName>
</protein>
<evidence type="ECO:0000256" key="3">
    <source>
        <dbReference type="ARBA" id="ARBA00022679"/>
    </source>
</evidence>
<evidence type="ECO:0000256" key="1">
    <source>
        <dbReference type="ARBA" id="ARBA00004374"/>
    </source>
</evidence>
<feature type="transmembrane region" description="Helical" evidence="23">
    <location>
        <begin position="165"/>
        <end position="186"/>
    </location>
</feature>
<evidence type="ECO:0000256" key="20">
    <source>
        <dbReference type="ARBA" id="ARBA00069748"/>
    </source>
</evidence>
<keyword evidence="25" id="KW-1185">Reference proteome</keyword>
<comment type="pathway">
    <text evidence="14">Lipid metabolism; leukotriene C4 biosynthesis.</text>
</comment>
<dbReference type="EC" id="4.4.1.20" evidence="16"/>
<evidence type="ECO:0000256" key="12">
    <source>
        <dbReference type="ARBA" id="ARBA00023239"/>
    </source>
</evidence>
<dbReference type="PANTHER" id="PTHR10250:SF26">
    <property type="entry name" value="GLUTATHIONE S-TRANSFERASE 3, MITOCHONDRIAL"/>
    <property type="match status" value="1"/>
</dbReference>
<feature type="transmembrane region" description="Helical" evidence="23">
    <location>
        <begin position="120"/>
        <end position="145"/>
    </location>
</feature>
<evidence type="ECO:0000256" key="8">
    <source>
        <dbReference type="ARBA" id="ARBA00023098"/>
    </source>
</evidence>
<keyword evidence="3 24" id="KW-0808">Transferase</keyword>
<evidence type="ECO:0000256" key="9">
    <source>
        <dbReference type="ARBA" id="ARBA00023128"/>
    </source>
</evidence>
<dbReference type="GO" id="GO:0005783">
    <property type="term" value="C:endoplasmic reticulum"/>
    <property type="evidence" value="ECO:0007669"/>
    <property type="project" value="TreeGrafter"/>
</dbReference>
<keyword evidence="12" id="KW-0456">Lyase</keyword>
<dbReference type="EMBL" id="CACVKT020002820">
    <property type="protein sequence ID" value="CAC5380057.1"/>
    <property type="molecule type" value="Genomic_DNA"/>
</dbReference>
<dbReference type="SUPFAM" id="SSF161084">
    <property type="entry name" value="MAPEG domain-like"/>
    <property type="match status" value="1"/>
</dbReference>
<evidence type="ECO:0000256" key="7">
    <source>
        <dbReference type="ARBA" id="ARBA00023002"/>
    </source>
</evidence>
<evidence type="ECO:0000256" key="15">
    <source>
        <dbReference type="ARBA" id="ARBA00037916"/>
    </source>
</evidence>
<keyword evidence="8" id="KW-0443">Lipid metabolism</keyword>
<dbReference type="Proteomes" id="UP000507470">
    <property type="component" value="Unassembled WGS sequence"/>
</dbReference>
<evidence type="ECO:0000256" key="13">
    <source>
        <dbReference type="ARBA" id="ARBA00023288"/>
    </source>
</evidence>
<comment type="catalytic activity">
    <reaction evidence="18">
        <text>leukotriene C4 = leukotriene A4 + glutathione</text>
        <dbReference type="Rhea" id="RHEA:17617"/>
        <dbReference type="ChEBI" id="CHEBI:57463"/>
        <dbReference type="ChEBI" id="CHEBI:57925"/>
        <dbReference type="ChEBI" id="CHEBI:57973"/>
        <dbReference type="EC" id="4.4.1.20"/>
    </reaction>
    <physiologicalReaction direction="right-to-left" evidence="18">
        <dbReference type="Rhea" id="RHEA:17619"/>
    </physiologicalReaction>
</comment>
<dbReference type="GO" id="GO:0004364">
    <property type="term" value="F:glutathione transferase activity"/>
    <property type="evidence" value="ECO:0007669"/>
    <property type="project" value="TreeGrafter"/>
</dbReference>
<dbReference type="InterPro" id="IPR050997">
    <property type="entry name" value="MAPEG"/>
</dbReference>
<evidence type="ECO:0000256" key="11">
    <source>
        <dbReference type="ARBA" id="ARBA00023139"/>
    </source>
</evidence>
<keyword evidence="10 23" id="KW-0472">Membrane</keyword>
<keyword evidence="7" id="KW-0560">Oxidoreductase</keyword>
<dbReference type="InterPro" id="IPR023352">
    <property type="entry name" value="MAPEG-like_dom_sf"/>
</dbReference>
<evidence type="ECO:0000256" key="17">
    <source>
        <dbReference type="ARBA" id="ARBA00043664"/>
    </source>
</evidence>
<keyword evidence="11" id="KW-0564">Palmitate</keyword>
<dbReference type="GO" id="GO:0006691">
    <property type="term" value="P:leukotriene metabolic process"/>
    <property type="evidence" value="ECO:0007669"/>
    <property type="project" value="UniProtKB-ARBA"/>
</dbReference>
<dbReference type="Gene3D" id="1.20.120.550">
    <property type="entry name" value="Membrane associated eicosanoid/glutathione metabolism-like domain"/>
    <property type="match status" value="1"/>
</dbReference>
<comment type="similarity">
    <text evidence="2">Belongs to the MAPEG family.</text>
</comment>
<evidence type="ECO:0000313" key="25">
    <source>
        <dbReference type="Proteomes" id="UP000507470"/>
    </source>
</evidence>
<accession>A0A6J8BD41</accession>
<dbReference type="GO" id="GO:0005741">
    <property type="term" value="C:mitochondrial outer membrane"/>
    <property type="evidence" value="ECO:0007669"/>
    <property type="project" value="UniProtKB-SubCell"/>
</dbReference>
<evidence type="ECO:0000313" key="24">
    <source>
        <dbReference type="EMBL" id="CAC5380057.1"/>
    </source>
</evidence>
<dbReference type="OrthoDB" id="410651at2759"/>
<comment type="subcellular location">
    <subcellularLocation>
        <location evidence="1">Mitochondrion outer membrane</location>
        <topology evidence="1">Multi-pass membrane protein</topology>
    </subcellularLocation>
</comment>
<dbReference type="GO" id="GO:0005635">
    <property type="term" value="C:nuclear envelope"/>
    <property type="evidence" value="ECO:0007669"/>
    <property type="project" value="TreeGrafter"/>
</dbReference>
<proteinExistence type="inferred from homology"/>
<evidence type="ECO:0000256" key="10">
    <source>
        <dbReference type="ARBA" id="ARBA00023136"/>
    </source>
</evidence>
<keyword evidence="5" id="KW-1000">Mitochondrion outer membrane</keyword>
<comment type="catalytic activity">
    <reaction evidence="17">
        <text>(5S)-hydroperoxy-(6E,8Z,11Z,14Z)-eicosatetraenoate + 2 glutathione = (5S)-hydroxy-(6E,8Z,11Z,14Z)-eicosatetraenoate + glutathione disulfide + H2O</text>
        <dbReference type="Rhea" id="RHEA:48620"/>
        <dbReference type="ChEBI" id="CHEBI:15377"/>
        <dbReference type="ChEBI" id="CHEBI:57450"/>
        <dbReference type="ChEBI" id="CHEBI:57925"/>
        <dbReference type="ChEBI" id="CHEBI:58297"/>
        <dbReference type="ChEBI" id="CHEBI:90632"/>
    </reaction>
    <physiologicalReaction direction="left-to-right" evidence="17">
        <dbReference type="Rhea" id="RHEA:48621"/>
    </physiologicalReaction>
</comment>
<dbReference type="PANTHER" id="PTHR10250">
    <property type="entry name" value="MICROSOMAL GLUTATHIONE S-TRANSFERASE"/>
    <property type="match status" value="1"/>
</dbReference>
<keyword evidence="9" id="KW-0496">Mitochondrion</keyword>
<evidence type="ECO:0000256" key="21">
    <source>
        <dbReference type="ARBA" id="ARBA00075145"/>
    </source>
</evidence>
<keyword evidence="4 23" id="KW-0812">Transmembrane</keyword>
<keyword evidence="6 23" id="KW-1133">Transmembrane helix</keyword>
<dbReference type="InterPro" id="IPR001129">
    <property type="entry name" value="Membr-assoc_MAPEG"/>
</dbReference>
<reference evidence="24 25" key="1">
    <citation type="submission" date="2020-06" db="EMBL/GenBank/DDBJ databases">
        <authorList>
            <person name="Li R."/>
            <person name="Bekaert M."/>
        </authorList>
    </citation>
    <scope>NUCLEOTIDE SEQUENCE [LARGE SCALE GENOMIC DNA]</scope>
    <source>
        <strain evidence="25">wild</strain>
    </source>
</reference>
<evidence type="ECO:0000256" key="22">
    <source>
        <dbReference type="ARBA" id="ARBA00076908"/>
    </source>
</evidence>
<dbReference type="GO" id="GO:0006629">
    <property type="term" value="P:lipid metabolic process"/>
    <property type="evidence" value="ECO:0007669"/>
    <property type="project" value="UniProtKB-KW"/>
</dbReference>
<evidence type="ECO:0000256" key="6">
    <source>
        <dbReference type="ARBA" id="ARBA00022989"/>
    </source>
</evidence>
<evidence type="ECO:0000256" key="19">
    <source>
        <dbReference type="ARBA" id="ARBA00051411"/>
    </source>
</evidence>
<evidence type="ECO:0000256" key="4">
    <source>
        <dbReference type="ARBA" id="ARBA00022692"/>
    </source>
</evidence>
<dbReference type="AlphaFoldDB" id="A0A6J8BD41"/>
<organism evidence="24 25">
    <name type="scientific">Mytilus coruscus</name>
    <name type="common">Sea mussel</name>
    <dbReference type="NCBI Taxonomy" id="42192"/>
    <lineage>
        <taxon>Eukaryota</taxon>
        <taxon>Metazoa</taxon>
        <taxon>Spiralia</taxon>
        <taxon>Lophotrochozoa</taxon>
        <taxon>Mollusca</taxon>
        <taxon>Bivalvia</taxon>
        <taxon>Autobranchia</taxon>
        <taxon>Pteriomorphia</taxon>
        <taxon>Mytilida</taxon>
        <taxon>Mytiloidea</taxon>
        <taxon>Mytilidae</taxon>
        <taxon>Mytilinae</taxon>
        <taxon>Mytilus</taxon>
    </lineage>
</organism>
<evidence type="ECO:0000256" key="16">
    <source>
        <dbReference type="ARBA" id="ARBA00039056"/>
    </source>
</evidence>
<gene>
    <name evidence="24" type="ORF">MCOR_16050</name>
</gene>
<evidence type="ECO:0000256" key="5">
    <source>
        <dbReference type="ARBA" id="ARBA00022787"/>
    </source>
</evidence>
<dbReference type="GO" id="GO:0004602">
    <property type="term" value="F:glutathione peroxidase activity"/>
    <property type="evidence" value="ECO:0007669"/>
    <property type="project" value="TreeGrafter"/>
</dbReference>
<sequence>MAWWNQISKPANEVKIEIEKFNENIQSLKIKFEERFGPSTSQKASKKGTCKNIKKSLKRKLRTEMKLAGGKRKAVNTGGTHSLHTFFSRKSEYPKMYSDDDRFNCVQRAHQNTLENYPQFLMLLVFGGLTFPKLSAAAGMVWIVGRVVYALGYYSGDPKKRLRGAFAYFGLLALLVFSVITALKMLGFVNFV</sequence>
<comment type="pathway">
    <text evidence="15">Lipid metabolism; arachidonate metabolism.</text>
</comment>
<dbReference type="Pfam" id="PF01124">
    <property type="entry name" value="MAPEG"/>
    <property type="match status" value="1"/>
</dbReference>
<comment type="catalytic activity">
    <reaction evidence="19">
        <text>15-deoxy-Delta(12,14)-prostaglandin J2 + glutathione = 15-deoxy-Delta(12,14)-prostaglandin J2-S-(R)-glutathione</text>
        <dbReference type="Rhea" id="RHEA:75963"/>
        <dbReference type="ChEBI" id="CHEBI:57925"/>
        <dbReference type="ChEBI" id="CHEBI:85236"/>
        <dbReference type="ChEBI" id="CHEBI:194498"/>
    </reaction>
    <physiologicalReaction direction="left-to-right" evidence="19">
        <dbReference type="Rhea" id="RHEA:75964"/>
    </physiologicalReaction>
</comment>
<dbReference type="FunFam" id="1.20.120.550:FF:000004">
    <property type="entry name" value="Microsomal glutathione S-transferase 3"/>
    <property type="match status" value="1"/>
</dbReference>
<keyword evidence="13" id="KW-0449">Lipoprotein</keyword>
<evidence type="ECO:0000256" key="23">
    <source>
        <dbReference type="SAM" id="Phobius"/>
    </source>
</evidence>
<dbReference type="GO" id="GO:0004464">
    <property type="term" value="F:leukotriene-C4 synthase activity"/>
    <property type="evidence" value="ECO:0007669"/>
    <property type="project" value="UniProtKB-EC"/>
</dbReference>
<name>A0A6J8BD41_MYTCO</name>
<evidence type="ECO:0000256" key="2">
    <source>
        <dbReference type="ARBA" id="ARBA00010459"/>
    </source>
</evidence>
<evidence type="ECO:0000256" key="14">
    <source>
        <dbReference type="ARBA" id="ARBA00037884"/>
    </source>
</evidence>
<evidence type="ECO:0000256" key="18">
    <source>
        <dbReference type="ARBA" id="ARBA00049298"/>
    </source>
</evidence>